<dbReference type="RefSeq" id="XP_018157582.1">
    <property type="nucleotide sequence ID" value="XM_018302804.1"/>
</dbReference>
<evidence type="ECO:0000313" key="2">
    <source>
        <dbReference type="EMBL" id="OBR09065.1"/>
    </source>
</evidence>
<dbReference type="KEGG" id="chig:CH63R_07830"/>
<feature type="region of interest" description="Disordered" evidence="1">
    <location>
        <begin position="149"/>
        <end position="206"/>
    </location>
</feature>
<feature type="compositionally biased region" description="Polar residues" evidence="1">
    <location>
        <begin position="166"/>
        <end position="179"/>
    </location>
</feature>
<protein>
    <submittedName>
        <fullName evidence="2">Uncharacterized protein</fullName>
    </submittedName>
</protein>
<proteinExistence type="predicted"/>
<dbReference type="AlphaFoldDB" id="A0A1B7YAS8"/>
<dbReference type="EMBL" id="LTAN01000005">
    <property type="protein sequence ID" value="OBR09065.1"/>
    <property type="molecule type" value="Genomic_DNA"/>
</dbReference>
<evidence type="ECO:0000313" key="3">
    <source>
        <dbReference type="Proteomes" id="UP000092177"/>
    </source>
</evidence>
<keyword evidence="3" id="KW-1185">Reference proteome</keyword>
<dbReference type="GeneID" id="28866911"/>
<comment type="caution">
    <text evidence="2">The sequence shown here is derived from an EMBL/GenBank/DDBJ whole genome shotgun (WGS) entry which is preliminary data.</text>
</comment>
<accession>A0A1B7YAS8</accession>
<organism evidence="2 3">
    <name type="scientific">Colletotrichum higginsianum (strain IMI 349063)</name>
    <name type="common">Crucifer anthracnose fungus</name>
    <dbReference type="NCBI Taxonomy" id="759273"/>
    <lineage>
        <taxon>Eukaryota</taxon>
        <taxon>Fungi</taxon>
        <taxon>Dikarya</taxon>
        <taxon>Ascomycota</taxon>
        <taxon>Pezizomycotina</taxon>
        <taxon>Sordariomycetes</taxon>
        <taxon>Hypocreomycetidae</taxon>
        <taxon>Glomerellales</taxon>
        <taxon>Glomerellaceae</taxon>
        <taxon>Colletotrichum</taxon>
        <taxon>Colletotrichum destructivum species complex</taxon>
    </lineage>
</organism>
<feature type="region of interest" description="Disordered" evidence="1">
    <location>
        <begin position="236"/>
        <end position="259"/>
    </location>
</feature>
<name>A0A1B7YAS8_COLHI</name>
<dbReference type="VEuPathDB" id="FungiDB:CH63R_07830"/>
<dbReference type="Proteomes" id="UP000092177">
    <property type="component" value="Chromosome 5"/>
</dbReference>
<gene>
    <name evidence="2" type="ORF">CH63R_07830</name>
</gene>
<feature type="compositionally biased region" description="Polar residues" evidence="1">
    <location>
        <begin position="241"/>
        <end position="253"/>
    </location>
</feature>
<evidence type="ECO:0000256" key="1">
    <source>
        <dbReference type="SAM" id="MobiDB-lite"/>
    </source>
</evidence>
<reference evidence="3" key="1">
    <citation type="journal article" date="2017" name="BMC Genomics">
        <title>Gapless genome assembly of Colletotrichum higginsianum reveals chromosome structure and association of transposable elements with secondary metabolite gene clusters.</title>
        <authorList>
            <person name="Dallery J.-F."/>
            <person name="Lapalu N."/>
            <person name="Zampounis A."/>
            <person name="Pigne S."/>
            <person name="Luyten I."/>
            <person name="Amselem J."/>
            <person name="Wittenberg A.H.J."/>
            <person name="Zhou S."/>
            <person name="de Queiroz M.V."/>
            <person name="Robin G.P."/>
            <person name="Auger A."/>
            <person name="Hainaut M."/>
            <person name="Henrissat B."/>
            <person name="Kim K.-T."/>
            <person name="Lee Y.-H."/>
            <person name="Lespinet O."/>
            <person name="Schwartz D.C."/>
            <person name="Thon M.R."/>
            <person name="O'Connell R.J."/>
        </authorList>
    </citation>
    <scope>NUCLEOTIDE SEQUENCE [LARGE SCALE GENOMIC DNA]</scope>
    <source>
        <strain evidence="3">IMI 349063</strain>
    </source>
</reference>
<sequence length="259" mass="28128">MSCLLRDIDKTGARIEVTHTETREAMGSVWQENGAVPNVALFILRFALLSVHAFSPFSPGSGRSIGSFEWRPDASVARRPKPDLSICSTASAVVMWALSSLAHQRRAGMPAPEQQATIGALHVTNPRKCGLPPSFFELQAARQVSFARRLSSDRENTGSDMCLDSVSGQQHLDGHSTTQPKRKARQDDNQAGDGARSPKEGMSKQVWVQRKASGWLAGCLFRSSLQPHPQKYWISSVVPGPNSSDSCHPTTGPSIPPKT</sequence>